<sequence>MSNKQHFFDIFKEIEHSSLFLTDRADQLKEEIQANCIQLSVPAGLQIESDELIDFLKRVRSNRQAQLQNSDLKTDLIYYLWHDEQAGQLRFNFINSSHLKLPFGAAVSLVGNEAEIVDHFLISNYSQGVAWEDFNAISEAVEELTVTFTLKVYQEIIFQSATHHPQPLR</sequence>
<proteinExistence type="predicted"/>
<name>A0ABS0I5F3_9BACT</name>
<keyword evidence="2" id="KW-1185">Reference proteome</keyword>
<evidence type="ECO:0000313" key="1">
    <source>
        <dbReference type="EMBL" id="MBF9222190.1"/>
    </source>
</evidence>
<comment type="caution">
    <text evidence="1">The sequence shown here is derived from an EMBL/GenBank/DDBJ whole genome shotgun (WGS) entry which is preliminary data.</text>
</comment>
<evidence type="ECO:0000313" key="2">
    <source>
        <dbReference type="Proteomes" id="UP000618931"/>
    </source>
</evidence>
<dbReference type="Proteomes" id="UP000618931">
    <property type="component" value="Unassembled WGS sequence"/>
</dbReference>
<gene>
    <name evidence="1" type="ORF">I2H31_13865</name>
</gene>
<organism evidence="1 2">
    <name type="scientific">Hymenobacter ruricola</name>
    <dbReference type="NCBI Taxonomy" id="2791023"/>
    <lineage>
        <taxon>Bacteria</taxon>
        <taxon>Pseudomonadati</taxon>
        <taxon>Bacteroidota</taxon>
        <taxon>Cytophagia</taxon>
        <taxon>Cytophagales</taxon>
        <taxon>Hymenobacteraceae</taxon>
        <taxon>Hymenobacter</taxon>
    </lineage>
</organism>
<accession>A0ABS0I5F3</accession>
<dbReference type="EMBL" id="JADQDM010000006">
    <property type="protein sequence ID" value="MBF9222190.1"/>
    <property type="molecule type" value="Genomic_DNA"/>
</dbReference>
<dbReference type="RefSeq" id="WP_196293637.1">
    <property type="nucleotide sequence ID" value="NZ_JADQDM010000006.1"/>
</dbReference>
<reference evidence="1 2" key="1">
    <citation type="submission" date="2020-11" db="EMBL/GenBank/DDBJ databases">
        <authorList>
            <person name="Kim M.K."/>
        </authorList>
    </citation>
    <scope>NUCLEOTIDE SEQUENCE [LARGE SCALE GENOMIC DNA]</scope>
    <source>
        <strain evidence="1 2">BT662</strain>
    </source>
</reference>
<protein>
    <submittedName>
        <fullName evidence="1">Uncharacterized protein</fullName>
    </submittedName>
</protein>